<dbReference type="HOGENOM" id="CLU_070640_0_0_1"/>
<dbReference type="EMBL" id="KI911148">
    <property type="protein sequence ID" value="ETS01513.1"/>
    <property type="molecule type" value="Genomic_DNA"/>
</dbReference>
<keyword evidence="1" id="KW-0812">Transmembrane</keyword>
<evidence type="ECO:0008006" key="5">
    <source>
        <dbReference type="Google" id="ProtNLM"/>
    </source>
</evidence>
<evidence type="ECO:0000256" key="2">
    <source>
        <dbReference type="SAM" id="SignalP"/>
    </source>
</evidence>
<dbReference type="Proteomes" id="UP000024376">
    <property type="component" value="Unassembled WGS sequence"/>
</dbReference>
<organism evidence="3 4">
    <name type="scientific">Hypocrea jecorina (strain ATCC 56765 / BCRC 32924 / NRRL 11460 / Rut C-30)</name>
    <name type="common">Trichoderma reesei</name>
    <dbReference type="NCBI Taxonomy" id="1344414"/>
    <lineage>
        <taxon>Eukaryota</taxon>
        <taxon>Fungi</taxon>
        <taxon>Dikarya</taxon>
        <taxon>Ascomycota</taxon>
        <taxon>Pezizomycotina</taxon>
        <taxon>Sordariomycetes</taxon>
        <taxon>Hypocreomycetidae</taxon>
        <taxon>Hypocreales</taxon>
        <taxon>Hypocreaceae</taxon>
        <taxon>Trichoderma</taxon>
    </lineage>
</organism>
<dbReference type="OrthoDB" id="1733656at2759"/>
<evidence type="ECO:0000256" key="1">
    <source>
        <dbReference type="SAM" id="Phobius"/>
    </source>
</evidence>
<evidence type="ECO:0000313" key="3">
    <source>
        <dbReference type="EMBL" id="ETS01513.1"/>
    </source>
</evidence>
<gene>
    <name evidence="3" type="ORF">M419DRAFT_111364</name>
</gene>
<protein>
    <recommendedName>
        <fullName evidence="5">Peptidyl-tRNA hydrolase</fullName>
    </recommendedName>
</protein>
<feature type="signal peptide" evidence="2">
    <location>
        <begin position="1"/>
        <end position="18"/>
    </location>
</feature>
<dbReference type="KEGG" id="trr:M419DRAFT_111364"/>
<feature type="transmembrane region" description="Helical" evidence="1">
    <location>
        <begin position="214"/>
        <end position="234"/>
    </location>
</feature>
<sequence length="263" mass="28931">MRFSAAALVAALPALSAAHENPLDQYVAQFQQLIGKYSAYLPSPSKYDDVAAHEAKTGPKKLSVLGLHNWEETLYEPVAPDAKVPVEWWVLISGGNKTCYGRCGQAEAAFNETAVKFAQLPAAPHMGYVNCDDQPILCNSWSAGIGQIWAFEMLPKPAPIDVYKRRLNLTTVTSDELVALYEAGDKKEFTLIESWFHPFNGKAKELGLAIPFGYFLWAFNLLPQWAFMLIVSFLSRSMIGNRAQQRNRQAGAPGGAPAAARPK</sequence>
<reference evidence="4" key="1">
    <citation type="journal article" date="2013" name="Ind. Biotechnol.">
        <title>Comparative genomics analysis of Trichoderma reesei strains.</title>
        <authorList>
            <person name="Koike H."/>
            <person name="Aerts A."/>
            <person name="LaButti K."/>
            <person name="Grigoriev I.V."/>
            <person name="Baker S.E."/>
        </authorList>
    </citation>
    <scope>NUCLEOTIDE SEQUENCE [LARGE SCALE GENOMIC DNA]</scope>
    <source>
        <strain evidence="4">ATCC 56765 / BCRC 32924 / NRRL 11460 / Rut C-30</strain>
    </source>
</reference>
<name>A0A024S8X1_HYPJR</name>
<proteinExistence type="predicted"/>
<keyword evidence="1" id="KW-0472">Membrane</keyword>
<evidence type="ECO:0000313" key="4">
    <source>
        <dbReference type="Proteomes" id="UP000024376"/>
    </source>
</evidence>
<feature type="chain" id="PRO_5001533691" description="Peptidyl-tRNA hydrolase" evidence="2">
    <location>
        <begin position="19"/>
        <end position="263"/>
    </location>
</feature>
<keyword evidence="2" id="KW-0732">Signal</keyword>
<accession>A0A024S8X1</accession>
<keyword evidence="1" id="KW-1133">Transmembrane helix</keyword>
<dbReference type="AlphaFoldDB" id="A0A024S8X1"/>